<comment type="similarity">
    <text evidence="1">Belongs to the PPR family. PCMP-H subfamily.</text>
</comment>
<evidence type="ECO:0000313" key="5">
    <source>
        <dbReference type="EMBL" id="CAH9103379.1"/>
    </source>
</evidence>
<dbReference type="InterPro" id="IPR002885">
    <property type="entry name" value="PPR_rpt"/>
</dbReference>
<feature type="repeat" description="PPR" evidence="3">
    <location>
        <begin position="255"/>
        <end position="289"/>
    </location>
</feature>
<evidence type="ECO:0000313" key="6">
    <source>
        <dbReference type="Proteomes" id="UP001152484"/>
    </source>
</evidence>
<evidence type="ECO:0000256" key="1">
    <source>
        <dbReference type="ARBA" id="ARBA00006643"/>
    </source>
</evidence>
<comment type="caution">
    <text evidence="5">The sequence shown here is derived from an EMBL/GenBank/DDBJ whole genome shotgun (WGS) entry which is preliminary data.</text>
</comment>
<dbReference type="InterPro" id="IPR046849">
    <property type="entry name" value="E2_motif"/>
</dbReference>
<dbReference type="Pfam" id="PF01535">
    <property type="entry name" value="PPR"/>
    <property type="match status" value="2"/>
</dbReference>
<dbReference type="OrthoDB" id="185373at2759"/>
<dbReference type="PANTHER" id="PTHR47926">
    <property type="entry name" value="PENTATRICOPEPTIDE REPEAT-CONTAINING PROTEIN"/>
    <property type="match status" value="1"/>
</dbReference>
<evidence type="ECO:0000259" key="4">
    <source>
        <dbReference type="Pfam" id="PF14432"/>
    </source>
</evidence>
<dbReference type="AlphaFoldDB" id="A0A9P0ZJ15"/>
<dbReference type="FunFam" id="1.25.40.10:FF:000031">
    <property type="entry name" value="Pentatricopeptide repeat-containing protein mitochondrial"/>
    <property type="match status" value="1"/>
</dbReference>
<protein>
    <recommendedName>
        <fullName evidence="4">DYW domain-containing protein</fullName>
    </recommendedName>
</protein>
<dbReference type="PANTHER" id="PTHR47926:SF518">
    <property type="entry name" value="(WILD MALAYSIAN BANANA) HYPOTHETICAL PROTEIN"/>
    <property type="match status" value="1"/>
</dbReference>
<dbReference type="InterPro" id="IPR046960">
    <property type="entry name" value="PPR_At4g14850-like_plant"/>
</dbReference>
<dbReference type="Gene3D" id="1.25.40.10">
    <property type="entry name" value="Tetratricopeptide repeat domain"/>
    <property type="match status" value="4"/>
</dbReference>
<feature type="repeat" description="PPR" evidence="3">
    <location>
        <begin position="89"/>
        <end position="123"/>
    </location>
</feature>
<feature type="repeat" description="PPR" evidence="3">
    <location>
        <begin position="457"/>
        <end position="491"/>
    </location>
</feature>
<dbReference type="InterPro" id="IPR046848">
    <property type="entry name" value="E_motif"/>
</dbReference>
<dbReference type="PROSITE" id="PS51375">
    <property type="entry name" value="PPR"/>
    <property type="match status" value="4"/>
</dbReference>
<dbReference type="Pfam" id="PF13041">
    <property type="entry name" value="PPR_2"/>
    <property type="match status" value="3"/>
</dbReference>
<reference evidence="5" key="1">
    <citation type="submission" date="2022-07" db="EMBL/GenBank/DDBJ databases">
        <authorList>
            <person name="Macas J."/>
            <person name="Novak P."/>
            <person name="Neumann P."/>
        </authorList>
    </citation>
    <scope>NUCLEOTIDE SEQUENCE</scope>
</reference>
<feature type="repeat" description="PPR" evidence="3">
    <location>
        <begin position="356"/>
        <end position="390"/>
    </location>
</feature>
<dbReference type="Pfam" id="PF20431">
    <property type="entry name" value="E_motif"/>
    <property type="match status" value="1"/>
</dbReference>
<sequence>MPPFSSLGGCGPILLQQRVMNSSTQTLLKTLLANPSAIKTESQATQLHALIVKTRRSSSLCLATLLSVYTNFNLLEESLSLFHSLPSPPPKAWKSLIKCYTSNGFFYESLHSFVEMRASGKYPDRNVFPSVLKACTHLRDLRFGESVHGFVLRYGLDYDLYTGNALMNMYVKLQGSDDLNLFDETLQTSELDAFEKASLANNGMFSLTRDSKSNIDEAVKVPGLDSISRDGEERVWKSLKVDSVRKLFEMMPNRDIVTWNTIIVGTVQGRMYVEALEMVREMRNSNLKPNSFTLSSILPIVAEQVDALKGKEIHSYSIRHELDRDAFIGSSLIDMYANCTLVEDAYRVFTLLAEKDDVSWNSMISGFIQNGNFDEGLKLFREMLAANIKPLPVSFSSIIPACAHLTTLHLGKELHAHITRTAFADNMYISSSLVDMYAKCGKIQTARRIFDDMVLHDSVSWTSMIMGYALHGHAHDAVILFEKMVIDGVKPNSVAYVAVLTACSHGGLIEEGWKHFKSMSQKYGIAPGIEHCAAIADLFGRAGRLLEAYEFVSNMHIKPTGSVWSALLSACRVHKNVELAEKVSHEITKVDPDNMGPYVLLSNMYSIAGRWKDASKLRTNMKKKGMRKTPACSWVEVKNKVHAFVAGDKSHPQYNQIETELRNISKRLKVEGYVPETSEALHDVDEEQKHDLFFAHSERIAIAFAIINTPAGTSIRVTKNLRVCVDCHTVTKLISKIMRREIVVRDNNRYHHFKGGDCSCGDYW</sequence>
<evidence type="ECO:0000256" key="3">
    <source>
        <dbReference type="PROSITE-ProRule" id="PRU00708"/>
    </source>
</evidence>
<dbReference type="Pfam" id="PF14432">
    <property type="entry name" value="DYW_deaminase"/>
    <property type="match status" value="1"/>
</dbReference>
<gene>
    <name evidence="5" type="ORF">CEURO_LOCUS16098</name>
</gene>
<dbReference type="GO" id="GO:0009451">
    <property type="term" value="P:RNA modification"/>
    <property type="evidence" value="ECO:0007669"/>
    <property type="project" value="InterPro"/>
</dbReference>
<evidence type="ECO:0000256" key="2">
    <source>
        <dbReference type="ARBA" id="ARBA00022737"/>
    </source>
</evidence>
<dbReference type="GO" id="GO:0008270">
    <property type="term" value="F:zinc ion binding"/>
    <property type="evidence" value="ECO:0007669"/>
    <property type="project" value="InterPro"/>
</dbReference>
<keyword evidence="2" id="KW-0677">Repeat</keyword>
<dbReference type="FunFam" id="1.25.40.10:FF:000073">
    <property type="entry name" value="Pentatricopeptide repeat-containing protein chloroplastic"/>
    <property type="match status" value="1"/>
</dbReference>
<dbReference type="Proteomes" id="UP001152484">
    <property type="component" value="Unassembled WGS sequence"/>
</dbReference>
<dbReference type="InterPro" id="IPR011990">
    <property type="entry name" value="TPR-like_helical_dom_sf"/>
</dbReference>
<accession>A0A9P0ZJ15</accession>
<dbReference type="InterPro" id="IPR032867">
    <property type="entry name" value="DYW_dom"/>
</dbReference>
<name>A0A9P0ZJ15_CUSEU</name>
<dbReference type="SUPFAM" id="SSF48452">
    <property type="entry name" value="TPR-like"/>
    <property type="match status" value="1"/>
</dbReference>
<proteinExistence type="inferred from homology"/>
<organism evidence="5 6">
    <name type="scientific">Cuscuta europaea</name>
    <name type="common">European dodder</name>
    <dbReference type="NCBI Taxonomy" id="41803"/>
    <lineage>
        <taxon>Eukaryota</taxon>
        <taxon>Viridiplantae</taxon>
        <taxon>Streptophyta</taxon>
        <taxon>Embryophyta</taxon>
        <taxon>Tracheophyta</taxon>
        <taxon>Spermatophyta</taxon>
        <taxon>Magnoliopsida</taxon>
        <taxon>eudicotyledons</taxon>
        <taxon>Gunneridae</taxon>
        <taxon>Pentapetalae</taxon>
        <taxon>asterids</taxon>
        <taxon>lamiids</taxon>
        <taxon>Solanales</taxon>
        <taxon>Convolvulaceae</taxon>
        <taxon>Cuscuteae</taxon>
        <taxon>Cuscuta</taxon>
        <taxon>Cuscuta subgen. Cuscuta</taxon>
    </lineage>
</organism>
<feature type="domain" description="DYW" evidence="4">
    <location>
        <begin position="672"/>
        <end position="764"/>
    </location>
</feature>
<dbReference type="NCBIfam" id="TIGR00756">
    <property type="entry name" value="PPR"/>
    <property type="match status" value="3"/>
</dbReference>
<dbReference type="GO" id="GO:0003723">
    <property type="term" value="F:RNA binding"/>
    <property type="evidence" value="ECO:0007669"/>
    <property type="project" value="InterPro"/>
</dbReference>
<dbReference type="FunFam" id="1.25.40.10:FF:000366">
    <property type="entry name" value="Pentatricopeptide (PPR) repeat-containing protein"/>
    <property type="match status" value="1"/>
</dbReference>
<dbReference type="EMBL" id="CAMAPE010000045">
    <property type="protein sequence ID" value="CAH9103379.1"/>
    <property type="molecule type" value="Genomic_DNA"/>
</dbReference>
<keyword evidence="6" id="KW-1185">Reference proteome</keyword>
<dbReference type="Pfam" id="PF20430">
    <property type="entry name" value="Eplus_motif"/>
    <property type="match status" value="1"/>
</dbReference>